<dbReference type="PANTHER" id="PTHR30408:SF13">
    <property type="entry name" value="TYPE I RESTRICTION ENZYME HINDI SPECIFICITY SUBUNIT"/>
    <property type="match status" value="1"/>
</dbReference>
<keyword evidence="6" id="KW-0255">Endonuclease</keyword>
<comment type="similarity">
    <text evidence="1">Belongs to the type-I restriction system S methylase family.</text>
</comment>
<evidence type="ECO:0000256" key="1">
    <source>
        <dbReference type="ARBA" id="ARBA00010923"/>
    </source>
</evidence>
<feature type="domain" description="Type I restriction modification DNA specificity" evidence="4">
    <location>
        <begin position="305"/>
        <end position="473"/>
    </location>
</feature>
<organism evidence="6 7">
    <name type="scientific">Belliella kenyensis</name>
    <dbReference type="NCBI Taxonomy" id="1472724"/>
    <lineage>
        <taxon>Bacteria</taxon>
        <taxon>Pseudomonadati</taxon>
        <taxon>Bacteroidota</taxon>
        <taxon>Cytophagia</taxon>
        <taxon>Cytophagales</taxon>
        <taxon>Cyclobacteriaceae</taxon>
        <taxon>Belliella</taxon>
    </lineage>
</organism>
<dbReference type="RefSeq" id="WP_241292748.1">
    <property type="nucleotide sequence ID" value="NZ_JAKZGR010000004.1"/>
</dbReference>
<feature type="domain" description="Polymerase nucleotidyl transferase" evidence="5">
    <location>
        <begin position="11"/>
        <end position="88"/>
    </location>
</feature>
<evidence type="ECO:0000259" key="5">
    <source>
        <dbReference type="Pfam" id="PF01909"/>
    </source>
</evidence>
<dbReference type="Gene3D" id="3.90.220.20">
    <property type="entry name" value="DNA methylase specificity domains"/>
    <property type="match status" value="2"/>
</dbReference>
<dbReference type="Gene3D" id="3.30.460.10">
    <property type="entry name" value="Beta Polymerase, domain 2"/>
    <property type="match status" value="1"/>
</dbReference>
<dbReference type="InterPro" id="IPR043519">
    <property type="entry name" value="NT_sf"/>
</dbReference>
<evidence type="ECO:0000256" key="3">
    <source>
        <dbReference type="ARBA" id="ARBA00023125"/>
    </source>
</evidence>
<sequence length="499" mass="56879">MKFGLSDIIVEKLQNIFAENAKVDKAIVFGSRAKGNYKEGSDIDIAIKGQDFNFDDTLSLHQKFDDTNIPYKVDLINYHTIKEPELKDHIDRVGIELYSRWKEVKLGEFIETINGYAFKSTDFLDNEKPNSLPVIKIKNVANGDVNIDGVHYHLYSDNLKKYVVEKGDVLISLTGNHPELETQVVGLVSKYKLDTKALLNQRVGKLFSKNPKELSDDYLYYFLKNKDTHHYLASQSSGSANQANISKTDIEKISFSKPPLQEQIAIASILSSLDDKIDLLHRQNKTLEQLAETLFRAWFVEEAEESWETATLGQFVKTNLRSISKDYEFTEIEYLDTSSLTEGIVNETQKLFLKNAPSRAKRLVQNNDILISTVRPDQKHYGIINNPKENLVVSTGFCVITCTDINPYFVYLLLTNDEMTQYLHSIAEGSTSTYPSLKPSDIEKIEFQNPPKSKMEEFGKIAADYWTKINSNQTQIRTLIQTRDTLLPKLMSGEIKVNL</sequence>
<comment type="caution">
    <text evidence="6">The sequence shown here is derived from an EMBL/GenBank/DDBJ whole genome shotgun (WGS) entry which is preliminary data.</text>
</comment>
<dbReference type="Pfam" id="PF01420">
    <property type="entry name" value="Methylase_S"/>
    <property type="match status" value="2"/>
</dbReference>
<dbReference type="EC" id="3.1.21.-" evidence="6"/>
<evidence type="ECO:0000259" key="4">
    <source>
        <dbReference type="Pfam" id="PF01420"/>
    </source>
</evidence>
<dbReference type="PANTHER" id="PTHR30408">
    <property type="entry name" value="TYPE-1 RESTRICTION ENZYME ECOKI SPECIFICITY PROTEIN"/>
    <property type="match status" value="1"/>
</dbReference>
<dbReference type="GO" id="GO:0016787">
    <property type="term" value="F:hydrolase activity"/>
    <property type="evidence" value="ECO:0007669"/>
    <property type="project" value="UniProtKB-KW"/>
</dbReference>
<dbReference type="InterPro" id="IPR044946">
    <property type="entry name" value="Restrct_endonuc_typeI_TRD_sf"/>
</dbReference>
<keyword evidence="7" id="KW-1185">Reference proteome</keyword>
<dbReference type="InterPro" id="IPR002934">
    <property type="entry name" value="Polymerase_NTP_transf_dom"/>
</dbReference>
<dbReference type="Pfam" id="PF01909">
    <property type="entry name" value="NTP_transf_2"/>
    <property type="match status" value="1"/>
</dbReference>
<name>A0ABV8EL79_9BACT</name>
<protein>
    <submittedName>
        <fullName evidence="6">Restriction endonuclease subunit S</fullName>
        <ecNumber evidence="6">3.1.21.-</ecNumber>
    </submittedName>
</protein>
<dbReference type="Proteomes" id="UP001595766">
    <property type="component" value="Unassembled WGS sequence"/>
</dbReference>
<dbReference type="InterPro" id="IPR052021">
    <property type="entry name" value="Type-I_RS_S_subunit"/>
</dbReference>
<keyword evidence="2" id="KW-0680">Restriction system</keyword>
<keyword evidence="3" id="KW-0238">DNA-binding</keyword>
<dbReference type="SUPFAM" id="SSF116734">
    <property type="entry name" value="DNA methylase specificity domain"/>
    <property type="match status" value="2"/>
</dbReference>
<dbReference type="EMBL" id="JBHSAV010000017">
    <property type="protein sequence ID" value="MFC3976098.1"/>
    <property type="molecule type" value="Genomic_DNA"/>
</dbReference>
<evidence type="ECO:0000256" key="2">
    <source>
        <dbReference type="ARBA" id="ARBA00022747"/>
    </source>
</evidence>
<accession>A0ABV8EL79</accession>
<dbReference type="GO" id="GO:0004519">
    <property type="term" value="F:endonuclease activity"/>
    <property type="evidence" value="ECO:0007669"/>
    <property type="project" value="UniProtKB-KW"/>
</dbReference>
<keyword evidence="6" id="KW-0540">Nuclease</keyword>
<keyword evidence="6" id="KW-0378">Hydrolase</keyword>
<reference evidence="7" key="1">
    <citation type="journal article" date="2019" name="Int. J. Syst. Evol. Microbiol.">
        <title>The Global Catalogue of Microorganisms (GCM) 10K type strain sequencing project: providing services to taxonomists for standard genome sequencing and annotation.</title>
        <authorList>
            <consortium name="The Broad Institute Genomics Platform"/>
            <consortium name="The Broad Institute Genome Sequencing Center for Infectious Disease"/>
            <person name="Wu L."/>
            <person name="Ma J."/>
        </authorList>
    </citation>
    <scope>NUCLEOTIDE SEQUENCE [LARGE SCALE GENOMIC DNA]</scope>
    <source>
        <strain evidence="7">CECT 8551</strain>
    </source>
</reference>
<dbReference type="InterPro" id="IPR000055">
    <property type="entry name" value="Restrct_endonuc_typeI_TRD"/>
</dbReference>
<evidence type="ECO:0000313" key="7">
    <source>
        <dbReference type="Proteomes" id="UP001595766"/>
    </source>
</evidence>
<dbReference type="SUPFAM" id="SSF81301">
    <property type="entry name" value="Nucleotidyltransferase"/>
    <property type="match status" value="1"/>
</dbReference>
<gene>
    <name evidence="6" type="ORF">ACFOUP_06905</name>
</gene>
<proteinExistence type="inferred from homology"/>
<dbReference type="CDD" id="cd17278">
    <property type="entry name" value="RMtype1_S_LdeBORF1052P-TRD2-CR2"/>
    <property type="match status" value="1"/>
</dbReference>
<evidence type="ECO:0000313" key="6">
    <source>
        <dbReference type="EMBL" id="MFC3976098.1"/>
    </source>
</evidence>
<feature type="domain" description="Type I restriction modification DNA specificity" evidence="4">
    <location>
        <begin position="99"/>
        <end position="289"/>
    </location>
</feature>
<dbReference type="CDD" id="cd05403">
    <property type="entry name" value="NT_KNTase_like"/>
    <property type="match status" value="1"/>
</dbReference>